<reference evidence="2" key="1">
    <citation type="submission" date="2019-10" db="EMBL/GenBank/DDBJ databases">
        <title>Lacipirellula parvula gen. nov., sp. nov., representing a lineage of planctomycetes widespread in freshwater anoxic habitats, and description of the family Lacipirellulaceae.</title>
        <authorList>
            <person name="Dedysh S.N."/>
            <person name="Kulichevskaya I.S."/>
            <person name="Beletsky A.V."/>
            <person name="Rakitin A.L."/>
            <person name="Mardanov A.V."/>
            <person name="Ivanova A.A."/>
            <person name="Saltykova V.X."/>
            <person name="Rijpstra W.I.C."/>
            <person name="Sinninghe Damste J.S."/>
            <person name="Ravin N.V."/>
        </authorList>
    </citation>
    <scope>NUCLEOTIDE SEQUENCE [LARGE SCALE GENOMIC DNA]</scope>
    <source>
        <strain evidence="2">PX69</strain>
    </source>
</reference>
<dbReference type="Proteomes" id="UP000326837">
    <property type="component" value="Chromosome"/>
</dbReference>
<dbReference type="KEGG" id="lpav:PLANPX_1333"/>
<keyword evidence="2" id="KW-1185">Reference proteome</keyword>
<gene>
    <name evidence="1" type="ORF">PLANPX_1333</name>
</gene>
<evidence type="ECO:0000313" key="1">
    <source>
        <dbReference type="EMBL" id="BBO31721.1"/>
    </source>
</evidence>
<dbReference type="EMBL" id="AP021861">
    <property type="protein sequence ID" value="BBO31721.1"/>
    <property type="molecule type" value="Genomic_DNA"/>
</dbReference>
<name>A0A5K7XAF4_9BACT</name>
<sequence length="37" mass="4133">MYNTVLLGRQAFLQAKIGTRIFADLANPRGPPEGERM</sequence>
<proteinExistence type="predicted"/>
<protein>
    <submittedName>
        <fullName evidence="1">Uncharacterized protein</fullName>
    </submittedName>
</protein>
<evidence type="ECO:0000313" key="2">
    <source>
        <dbReference type="Proteomes" id="UP000326837"/>
    </source>
</evidence>
<organism evidence="1 2">
    <name type="scientific">Lacipirellula parvula</name>
    <dbReference type="NCBI Taxonomy" id="2650471"/>
    <lineage>
        <taxon>Bacteria</taxon>
        <taxon>Pseudomonadati</taxon>
        <taxon>Planctomycetota</taxon>
        <taxon>Planctomycetia</taxon>
        <taxon>Pirellulales</taxon>
        <taxon>Lacipirellulaceae</taxon>
        <taxon>Lacipirellula</taxon>
    </lineage>
</organism>
<dbReference type="AlphaFoldDB" id="A0A5K7XAF4"/>
<accession>A0A5K7XAF4</accession>